<dbReference type="Proteomes" id="UP001612415">
    <property type="component" value="Unassembled WGS sequence"/>
</dbReference>
<evidence type="ECO:0000313" key="2">
    <source>
        <dbReference type="Proteomes" id="UP001612415"/>
    </source>
</evidence>
<reference evidence="1 2" key="1">
    <citation type="submission" date="2024-10" db="EMBL/GenBank/DDBJ databases">
        <title>The Natural Products Discovery Center: Release of the First 8490 Sequenced Strains for Exploring Actinobacteria Biosynthetic Diversity.</title>
        <authorList>
            <person name="Kalkreuter E."/>
            <person name="Kautsar S.A."/>
            <person name="Yang D."/>
            <person name="Bader C.D."/>
            <person name="Teijaro C.N."/>
            <person name="Fluegel L."/>
            <person name="Davis C.M."/>
            <person name="Simpson J.R."/>
            <person name="Lauterbach L."/>
            <person name="Steele A.D."/>
            <person name="Gui C."/>
            <person name="Meng S."/>
            <person name="Li G."/>
            <person name="Viehrig K."/>
            <person name="Ye F."/>
            <person name="Su P."/>
            <person name="Kiefer A.F."/>
            <person name="Nichols A."/>
            <person name="Cepeda A.J."/>
            <person name="Yan W."/>
            <person name="Fan B."/>
            <person name="Jiang Y."/>
            <person name="Adhikari A."/>
            <person name="Zheng C.-J."/>
            <person name="Schuster L."/>
            <person name="Cowan T.M."/>
            <person name="Smanski M.J."/>
            <person name="Chevrette M.G."/>
            <person name="De Carvalho L.P.S."/>
            <person name="Shen B."/>
        </authorList>
    </citation>
    <scope>NUCLEOTIDE SEQUENCE [LARGE SCALE GENOMIC DNA]</scope>
    <source>
        <strain evidence="1 2">NPDC051599</strain>
    </source>
</reference>
<proteinExistence type="predicted"/>
<name>A0ABW7YCC4_STRCE</name>
<dbReference type="EMBL" id="JBITDC010000018">
    <property type="protein sequence ID" value="MFI5680040.1"/>
    <property type="molecule type" value="Genomic_DNA"/>
</dbReference>
<accession>A0ABW7YCC4</accession>
<sequence>MDIQVQYRSAAGRTCRDEPAAVRGVPLEERQPLSEPRAYKGRTSILTKWTSAATGQVVWCASTVQMDAAMLLDFDPDIVCFQSRVVLVRWEMEGRRGTVEPAFVARTRDRRRLVFAHPPRDEAGLEERALRQAADGAGWEIRPLRVPQGVLQSSLASAAHFSGLEFAPDDHARRVLLEVFAQPRPLQAGAAASGLGLKALGYAWHLVWTGELTCDWTKPLLPTSSVWARQAAAAEEA</sequence>
<comment type="caution">
    <text evidence="1">The sequence shown here is derived from an EMBL/GenBank/DDBJ whole genome shotgun (WGS) entry which is preliminary data.</text>
</comment>
<gene>
    <name evidence="1" type="ORF">ACIA8P_36390</name>
</gene>
<keyword evidence="2" id="KW-1185">Reference proteome</keyword>
<evidence type="ECO:0008006" key="3">
    <source>
        <dbReference type="Google" id="ProtNLM"/>
    </source>
</evidence>
<protein>
    <recommendedName>
        <fullName evidence="3">TnsA endonuclease N-terminal domain-containing protein</fullName>
    </recommendedName>
</protein>
<dbReference type="RefSeq" id="WP_398660487.1">
    <property type="nucleotide sequence ID" value="NZ_JBITDC010000018.1"/>
</dbReference>
<evidence type="ECO:0000313" key="1">
    <source>
        <dbReference type="EMBL" id="MFI5680040.1"/>
    </source>
</evidence>
<organism evidence="1 2">
    <name type="scientific">Streptomyces cellulosae</name>
    <dbReference type="NCBI Taxonomy" id="1968"/>
    <lineage>
        <taxon>Bacteria</taxon>
        <taxon>Bacillati</taxon>
        <taxon>Actinomycetota</taxon>
        <taxon>Actinomycetes</taxon>
        <taxon>Kitasatosporales</taxon>
        <taxon>Streptomycetaceae</taxon>
        <taxon>Streptomyces</taxon>
    </lineage>
</organism>